<proteinExistence type="predicted"/>
<sequence length="406" mass="44956">MVMKAYSAEFKADAVALYLSDPSHTFEGIGKDLGVSRETLRNWVRAERKRSGTASAADRPRKPAPAGGVSSESVLEEENRQLKAQIRKLETEREILRRAAKYFGGRDQLVSRFQFVDDHRNTAPVKWLCQILEVSRSGFYRWLAAAPARAERARADEELATRIRGIHDEFDGTYGAPRITAELRDAGIEVNHKRVERVMRANGIVGVHLRKTVRTAVPEPSASPVPDLIRRDFTASAPNTKYVGDITYLPVGDGDFLYLATVLDLNSKRLAGWSIAPHMRTELVTDALRAAAAARGAAGLDGAIFHSDNGAQYVSQNFADVCRELGVTRSRGAVGTSADNAAAESWNATLKRETLQGRKRWNSAGEARTAVFRWITRYNTRRRHSALGQICPIEFEQRSTMMASAA</sequence>
<dbReference type="InterPro" id="IPR012337">
    <property type="entry name" value="RNaseH-like_sf"/>
</dbReference>
<evidence type="ECO:0000256" key="1">
    <source>
        <dbReference type="ARBA" id="ARBA00002286"/>
    </source>
</evidence>
<protein>
    <submittedName>
        <fullName evidence="4">IS3 family transposase</fullName>
    </submittedName>
</protein>
<evidence type="ECO:0000259" key="3">
    <source>
        <dbReference type="PROSITE" id="PS50994"/>
    </source>
</evidence>
<dbReference type="EMBL" id="JAJNCO010000033">
    <property type="protein sequence ID" value="MCD2114896.1"/>
    <property type="molecule type" value="Genomic_DNA"/>
</dbReference>
<dbReference type="Proteomes" id="UP001198630">
    <property type="component" value="Unassembled WGS sequence"/>
</dbReference>
<dbReference type="InterPro" id="IPR050900">
    <property type="entry name" value="Transposase_IS3/IS150/IS904"/>
</dbReference>
<reference evidence="4" key="1">
    <citation type="submission" date="2021-11" db="EMBL/GenBank/DDBJ databases">
        <title>Development of a sustainable strategy for remediation of hydrocarbon-contaminated territories based on the waste exchange concept.</title>
        <authorList>
            <person name="Elkin A."/>
        </authorList>
    </citation>
    <scope>NUCLEOTIDE SEQUENCE</scope>
    <source>
        <strain evidence="4">IEGM 757</strain>
    </source>
</reference>
<dbReference type="PANTHER" id="PTHR46889:SF4">
    <property type="entry name" value="TRANSPOSASE INSO FOR INSERTION SEQUENCE ELEMENT IS911B-RELATED"/>
    <property type="match status" value="1"/>
</dbReference>
<dbReference type="Gene3D" id="3.30.420.10">
    <property type="entry name" value="Ribonuclease H-like superfamily/Ribonuclease H"/>
    <property type="match status" value="1"/>
</dbReference>
<dbReference type="SUPFAM" id="SSF53098">
    <property type="entry name" value="Ribonuclease H-like"/>
    <property type="match status" value="1"/>
</dbReference>
<name>A0AAW4XPW5_RHORH</name>
<dbReference type="NCBIfam" id="NF033516">
    <property type="entry name" value="transpos_IS3"/>
    <property type="match status" value="1"/>
</dbReference>
<dbReference type="Gene3D" id="1.10.10.60">
    <property type="entry name" value="Homeodomain-like"/>
    <property type="match status" value="1"/>
</dbReference>
<dbReference type="GO" id="GO:0006313">
    <property type="term" value="P:DNA transposition"/>
    <property type="evidence" value="ECO:0007669"/>
    <property type="project" value="InterPro"/>
</dbReference>
<gene>
    <name evidence="4" type="ORF">LQ384_27770</name>
</gene>
<dbReference type="GO" id="GO:0015074">
    <property type="term" value="P:DNA integration"/>
    <property type="evidence" value="ECO:0007669"/>
    <property type="project" value="InterPro"/>
</dbReference>
<dbReference type="AlphaFoldDB" id="A0AAW4XPW5"/>
<evidence type="ECO:0000256" key="2">
    <source>
        <dbReference type="SAM" id="MobiDB-lite"/>
    </source>
</evidence>
<feature type="region of interest" description="Disordered" evidence="2">
    <location>
        <begin position="48"/>
        <end position="76"/>
    </location>
</feature>
<organism evidence="4 5">
    <name type="scientific">Rhodococcus rhodochrous</name>
    <dbReference type="NCBI Taxonomy" id="1829"/>
    <lineage>
        <taxon>Bacteria</taxon>
        <taxon>Bacillati</taxon>
        <taxon>Actinomycetota</taxon>
        <taxon>Actinomycetes</taxon>
        <taxon>Mycobacteriales</taxon>
        <taxon>Nocardiaceae</taxon>
        <taxon>Rhodococcus</taxon>
    </lineage>
</organism>
<dbReference type="Pfam" id="PF00665">
    <property type="entry name" value="rve"/>
    <property type="match status" value="1"/>
</dbReference>
<dbReference type="InterPro" id="IPR025948">
    <property type="entry name" value="HTH-like_dom"/>
</dbReference>
<dbReference type="GO" id="GO:0003677">
    <property type="term" value="F:DNA binding"/>
    <property type="evidence" value="ECO:0007669"/>
    <property type="project" value="InterPro"/>
</dbReference>
<dbReference type="InterPro" id="IPR009057">
    <property type="entry name" value="Homeodomain-like_sf"/>
</dbReference>
<evidence type="ECO:0000313" key="5">
    <source>
        <dbReference type="Proteomes" id="UP001198630"/>
    </source>
</evidence>
<dbReference type="PANTHER" id="PTHR46889">
    <property type="entry name" value="TRANSPOSASE INSF FOR INSERTION SEQUENCE IS3B-RELATED"/>
    <property type="match status" value="1"/>
</dbReference>
<accession>A0AAW4XPW5</accession>
<dbReference type="GO" id="GO:0004803">
    <property type="term" value="F:transposase activity"/>
    <property type="evidence" value="ECO:0007669"/>
    <property type="project" value="InterPro"/>
</dbReference>
<comment type="caution">
    <text evidence="4">The sequence shown here is derived from an EMBL/GenBank/DDBJ whole genome shotgun (WGS) entry which is preliminary data.</text>
</comment>
<dbReference type="InterPro" id="IPR001584">
    <property type="entry name" value="Integrase_cat-core"/>
</dbReference>
<dbReference type="PROSITE" id="PS50994">
    <property type="entry name" value="INTEGRASE"/>
    <property type="match status" value="1"/>
</dbReference>
<feature type="domain" description="Integrase catalytic" evidence="3">
    <location>
        <begin position="234"/>
        <end position="400"/>
    </location>
</feature>
<dbReference type="InterPro" id="IPR048020">
    <property type="entry name" value="Transpos_IS3"/>
</dbReference>
<dbReference type="Pfam" id="PF13276">
    <property type="entry name" value="HTH_21"/>
    <property type="match status" value="1"/>
</dbReference>
<dbReference type="InterPro" id="IPR002514">
    <property type="entry name" value="Transposase_8"/>
</dbReference>
<dbReference type="RefSeq" id="WP_230792838.1">
    <property type="nucleotide sequence ID" value="NZ_JAJNCO010000033.1"/>
</dbReference>
<dbReference type="InterPro" id="IPR036397">
    <property type="entry name" value="RNaseH_sf"/>
</dbReference>
<evidence type="ECO:0000313" key="4">
    <source>
        <dbReference type="EMBL" id="MCD2114896.1"/>
    </source>
</evidence>
<dbReference type="Pfam" id="PF01527">
    <property type="entry name" value="HTH_Tnp_1"/>
    <property type="match status" value="1"/>
</dbReference>
<dbReference type="SUPFAM" id="SSF46689">
    <property type="entry name" value="Homeodomain-like"/>
    <property type="match status" value="1"/>
</dbReference>
<comment type="function">
    <text evidence="1">Involved in the transposition of the insertion sequence.</text>
</comment>